<dbReference type="InterPro" id="IPR046960">
    <property type="entry name" value="PPR_At4g14850-like_plant"/>
</dbReference>
<dbReference type="EMBL" id="GEVM01016601">
    <property type="protein sequence ID" value="JAU89337.1"/>
    <property type="molecule type" value="Transcribed_RNA"/>
</dbReference>
<evidence type="ECO:0000256" key="1">
    <source>
        <dbReference type="ARBA" id="ARBA00022737"/>
    </source>
</evidence>
<dbReference type="GO" id="GO:0003723">
    <property type="term" value="F:RNA binding"/>
    <property type="evidence" value="ECO:0007669"/>
    <property type="project" value="InterPro"/>
</dbReference>
<dbReference type="AlphaFoldDB" id="A0A1J3JA87"/>
<gene>
    <name evidence="3" type="ORF">MP_TR22312_c2_g1_i1_g.64629</name>
</gene>
<dbReference type="PROSITE" id="PS51375">
    <property type="entry name" value="PPR"/>
    <property type="match status" value="1"/>
</dbReference>
<dbReference type="Pfam" id="PF01535">
    <property type="entry name" value="PPR"/>
    <property type="match status" value="1"/>
</dbReference>
<dbReference type="InterPro" id="IPR002885">
    <property type="entry name" value="PPR_rpt"/>
</dbReference>
<dbReference type="InterPro" id="IPR011990">
    <property type="entry name" value="TPR-like_helical_dom_sf"/>
</dbReference>
<feature type="repeat" description="PPR" evidence="2">
    <location>
        <begin position="41"/>
        <end position="75"/>
    </location>
</feature>
<dbReference type="PANTHER" id="PTHR47926">
    <property type="entry name" value="PENTATRICOPEPTIDE REPEAT-CONTAINING PROTEIN"/>
    <property type="match status" value="1"/>
</dbReference>
<protein>
    <submittedName>
        <fullName evidence="3">Pentatricopeptide repeat-containing protein, chloroplastic</fullName>
    </submittedName>
</protein>
<dbReference type="Gene3D" id="1.25.40.10">
    <property type="entry name" value="Tetratricopeptide repeat domain"/>
    <property type="match status" value="2"/>
</dbReference>
<name>A0A1J3JA87_NOCCA</name>
<dbReference type="NCBIfam" id="TIGR00756">
    <property type="entry name" value="PPR"/>
    <property type="match status" value="2"/>
</dbReference>
<accession>A0A1J3JA87</accession>
<evidence type="ECO:0000313" key="3">
    <source>
        <dbReference type="EMBL" id="JAU89337.1"/>
    </source>
</evidence>
<proteinExistence type="predicted"/>
<dbReference type="FunFam" id="1.25.40.10:FF:000090">
    <property type="entry name" value="Pentatricopeptide repeat-containing protein, chloroplastic"/>
    <property type="match status" value="1"/>
</dbReference>
<keyword evidence="1" id="KW-0677">Repeat</keyword>
<reference evidence="3" key="1">
    <citation type="submission" date="2016-07" db="EMBL/GenBank/DDBJ databases">
        <title>De novo transcriptome assembly of four accessions of the metal hyperaccumulator plant Noccaea caerulescens.</title>
        <authorList>
            <person name="Blande D."/>
            <person name="Halimaa P."/>
            <person name="Tervahauta A.I."/>
            <person name="Aarts M.G."/>
            <person name="Karenlampi S.O."/>
        </authorList>
    </citation>
    <scope>NUCLEOTIDE SEQUENCE</scope>
</reference>
<organism evidence="3">
    <name type="scientific">Noccaea caerulescens</name>
    <name type="common">Alpine penny-cress</name>
    <name type="synonym">Thlaspi caerulescens</name>
    <dbReference type="NCBI Taxonomy" id="107243"/>
    <lineage>
        <taxon>Eukaryota</taxon>
        <taxon>Viridiplantae</taxon>
        <taxon>Streptophyta</taxon>
        <taxon>Embryophyta</taxon>
        <taxon>Tracheophyta</taxon>
        <taxon>Spermatophyta</taxon>
        <taxon>Magnoliopsida</taxon>
        <taxon>eudicotyledons</taxon>
        <taxon>Gunneridae</taxon>
        <taxon>Pentapetalae</taxon>
        <taxon>rosids</taxon>
        <taxon>malvids</taxon>
        <taxon>Brassicales</taxon>
        <taxon>Brassicaceae</taxon>
        <taxon>Coluteocarpeae</taxon>
        <taxon>Noccaea</taxon>
    </lineage>
</organism>
<dbReference type="Pfam" id="PF13041">
    <property type="entry name" value="PPR_2"/>
    <property type="match status" value="1"/>
</dbReference>
<sequence length="199" mass="21590">MITKRGMACDVVLSTSLIDMYAKSGDITAASRVFELMPMTNPASWNAMIGGFARHGLGADALEEFEEMMECGCKPAQVTFINLLSACAHAGLVEEGENQFMLMGRLGISAEKEHYACMVDLFARPGELDKAERLIKGMPFEPDVVIWGSLLGACGLHSCLELGEVAAEGISRLRREHPAAYDVLCRAHGEKGDWTSVMS</sequence>
<dbReference type="PANTHER" id="PTHR47926:SF411">
    <property type="entry name" value="PENTATRICOPEPTIDE REPEAT-CONTAINING PROTEIN"/>
    <property type="match status" value="1"/>
</dbReference>
<evidence type="ECO:0000256" key="2">
    <source>
        <dbReference type="PROSITE-ProRule" id="PRU00708"/>
    </source>
</evidence>
<dbReference type="GO" id="GO:0009451">
    <property type="term" value="P:RNA modification"/>
    <property type="evidence" value="ECO:0007669"/>
    <property type="project" value="InterPro"/>
</dbReference>